<dbReference type="STRING" id="1324314.BVG16_13190"/>
<dbReference type="Gene3D" id="3.90.1200.10">
    <property type="match status" value="1"/>
</dbReference>
<dbReference type="GO" id="GO:0004413">
    <property type="term" value="F:homoserine kinase activity"/>
    <property type="evidence" value="ECO:0007669"/>
    <property type="project" value="TreeGrafter"/>
</dbReference>
<proteinExistence type="inferred from homology"/>
<dbReference type="InterPro" id="IPR011009">
    <property type="entry name" value="Kinase-like_dom_sf"/>
</dbReference>
<organism evidence="3 4">
    <name type="scientific">Paenibacillus selenitireducens</name>
    <dbReference type="NCBI Taxonomy" id="1324314"/>
    <lineage>
        <taxon>Bacteria</taxon>
        <taxon>Bacillati</taxon>
        <taxon>Bacillota</taxon>
        <taxon>Bacilli</taxon>
        <taxon>Bacillales</taxon>
        <taxon>Paenibacillaceae</taxon>
        <taxon>Paenibacillus</taxon>
    </lineage>
</organism>
<dbReference type="Pfam" id="PF01636">
    <property type="entry name" value="APH"/>
    <property type="match status" value="1"/>
</dbReference>
<dbReference type="GO" id="GO:0009088">
    <property type="term" value="P:threonine biosynthetic process"/>
    <property type="evidence" value="ECO:0007669"/>
    <property type="project" value="TreeGrafter"/>
</dbReference>
<dbReference type="PANTHER" id="PTHR21064:SF6">
    <property type="entry name" value="AMINOGLYCOSIDE PHOSPHOTRANSFERASE DOMAIN-CONTAINING PROTEIN"/>
    <property type="match status" value="1"/>
</dbReference>
<evidence type="ECO:0000313" key="4">
    <source>
        <dbReference type="Proteomes" id="UP000190188"/>
    </source>
</evidence>
<dbReference type="InterPro" id="IPR050249">
    <property type="entry name" value="Pseudomonas-type_ThrB"/>
</dbReference>
<evidence type="ECO:0000256" key="1">
    <source>
        <dbReference type="ARBA" id="ARBA00038240"/>
    </source>
</evidence>
<gene>
    <name evidence="3" type="ORF">BVG16_13190</name>
</gene>
<reference evidence="3 4" key="1">
    <citation type="submission" date="2017-01" db="EMBL/GenBank/DDBJ databases">
        <title>Genome analysis of Paenibacillus selenitrireducens ES3-24.</title>
        <authorList>
            <person name="Xu D."/>
            <person name="Yao R."/>
            <person name="Zheng S."/>
        </authorList>
    </citation>
    <scope>NUCLEOTIDE SEQUENCE [LARGE SCALE GENOMIC DNA]</scope>
    <source>
        <strain evidence="3 4">ES3-24</strain>
    </source>
</reference>
<dbReference type="SUPFAM" id="SSF56112">
    <property type="entry name" value="Protein kinase-like (PK-like)"/>
    <property type="match status" value="1"/>
</dbReference>
<dbReference type="InterPro" id="IPR002575">
    <property type="entry name" value="Aminoglycoside_PTrfase"/>
</dbReference>
<dbReference type="RefSeq" id="WP_078499152.1">
    <property type="nucleotide sequence ID" value="NZ_MSZX01000005.1"/>
</dbReference>
<dbReference type="EMBL" id="MSZX01000005">
    <property type="protein sequence ID" value="OPA77410.1"/>
    <property type="molecule type" value="Genomic_DNA"/>
</dbReference>
<accession>A0A1T2XC39</accession>
<feature type="domain" description="Aminoglycoside phosphotransferase" evidence="2">
    <location>
        <begin position="23"/>
        <end position="239"/>
    </location>
</feature>
<evidence type="ECO:0000259" key="2">
    <source>
        <dbReference type="Pfam" id="PF01636"/>
    </source>
</evidence>
<dbReference type="AlphaFoldDB" id="A0A1T2XC39"/>
<evidence type="ECO:0000313" key="3">
    <source>
        <dbReference type="EMBL" id="OPA77410.1"/>
    </source>
</evidence>
<comment type="similarity">
    <text evidence="1">Belongs to the pseudomonas-type ThrB family.</text>
</comment>
<name>A0A1T2XC39_9BACL</name>
<keyword evidence="4" id="KW-1185">Reference proteome</keyword>
<sequence length="315" mass="36859">MITPAVLQEVCAYLGCESTDLKLLGGYHNHVFEVHHNGRQIIVKILQETYTTKNQVLAEVAWLVELLHHGQHVVKPLLLDGRDYITDLSGDFFFAAYEKVEGIHIQPQHKNVWNAEIFEQWGEALGSIHALSKTYKPQHHWPQWSEHPLLKADIISEDPQIMDLWTSYVTQFKSLPTMEDNYGLIHGDLHHHNLMYTEQGLTLIDFGDAEYHWFAYDMAISIYHAVQTVPRGKERNEFAFRFFDSLMKGYARTNSSTAFISQIDLFIDYRYLFSYTYHSVFSDQNQWTEQQRLFIENMRLSLIHDPSYLGFKLLV</sequence>
<comment type="caution">
    <text evidence="3">The sequence shown here is derived from an EMBL/GenBank/DDBJ whole genome shotgun (WGS) entry which is preliminary data.</text>
</comment>
<dbReference type="OrthoDB" id="4030632at2"/>
<dbReference type="PANTHER" id="PTHR21064">
    <property type="entry name" value="AMINOGLYCOSIDE PHOSPHOTRANSFERASE DOMAIN-CONTAINING PROTEIN-RELATED"/>
    <property type="match status" value="1"/>
</dbReference>
<protein>
    <recommendedName>
        <fullName evidence="2">Aminoglycoside phosphotransferase domain-containing protein</fullName>
    </recommendedName>
</protein>
<dbReference type="Proteomes" id="UP000190188">
    <property type="component" value="Unassembled WGS sequence"/>
</dbReference>